<dbReference type="FunFam" id="1.10.150.20:FF:000007">
    <property type="entry name" value="DNA ligase"/>
    <property type="match status" value="1"/>
</dbReference>
<keyword evidence="8 14" id="KW-0862">Zinc</keyword>
<dbReference type="SMART" id="SM00532">
    <property type="entry name" value="LIGANc"/>
    <property type="match status" value="1"/>
</dbReference>
<dbReference type="PROSITE" id="PS01055">
    <property type="entry name" value="DNA_LIGASE_N1"/>
    <property type="match status" value="1"/>
</dbReference>
<dbReference type="GO" id="GO:0005829">
    <property type="term" value="C:cytosol"/>
    <property type="evidence" value="ECO:0007669"/>
    <property type="project" value="TreeGrafter"/>
</dbReference>
<evidence type="ECO:0000256" key="7">
    <source>
        <dbReference type="ARBA" id="ARBA00022763"/>
    </source>
</evidence>
<dbReference type="GO" id="GO:0003911">
    <property type="term" value="F:DNA ligase (NAD+) activity"/>
    <property type="evidence" value="ECO:0007669"/>
    <property type="project" value="UniProtKB-UniRule"/>
</dbReference>
<dbReference type="InterPro" id="IPR001357">
    <property type="entry name" value="BRCT_dom"/>
</dbReference>
<dbReference type="Gene3D" id="1.10.150.20">
    <property type="entry name" value="5' to 3' exonuclease, C-terminal subdomain"/>
    <property type="match status" value="2"/>
</dbReference>
<gene>
    <name evidence="14 17" type="primary">ligA</name>
    <name evidence="17" type="ORF">LH23_22280</name>
</gene>
<dbReference type="SUPFAM" id="SSF50249">
    <property type="entry name" value="Nucleic acid-binding proteins"/>
    <property type="match status" value="1"/>
</dbReference>
<dbReference type="FunFam" id="1.10.150.20:FF:000006">
    <property type="entry name" value="DNA ligase"/>
    <property type="match status" value="1"/>
</dbReference>
<comment type="similarity">
    <text evidence="13 14">Belongs to the NAD-dependent DNA ligase family. LigA subfamily.</text>
</comment>
<dbReference type="InterPro" id="IPR013839">
    <property type="entry name" value="DNAligase_adenylation"/>
</dbReference>
<dbReference type="Pfam" id="PF14520">
    <property type="entry name" value="HHH_5"/>
    <property type="match status" value="1"/>
</dbReference>
<evidence type="ECO:0000313" key="18">
    <source>
        <dbReference type="Proteomes" id="UP000029516"/>
    </source>
</evidence>
<accession>A0AAN0S8A5</accession>
<evidence type="ECO:0000313" key="17">
    <source>
        <dbReference type="EMBL" id="AIR63286.1"/>
    </source>
</evidence>
<dbReference type="PIRSF" id="PIRSF001604">
    <property type="entry name" value="LigA"/>
    <property type="match status" value="1"/>
</dbReference>
<keyword evidence="10 14" id="KW-0520">NAD</keyword>
<protein>
    <recommendedName>
        <fullName evidence="3 14">DNA ligase</fullName>
        <ecNumber evidence="2 14">6.5.1.2</ecNumber>
    </recommendedName>
    <alternativeName>
        <fullName evidence="14">Polydeoxyribonucleotide synthase [NAD(+)]</fullName>
    </alternativeName>
</protein>
<dbReference type="PANTHER" id="PTHR23389">
    <property type="entry name" value="CHROMOSOME TRANSMISSION FIDELITY FACTOR 18"/>
    <property type="match status" value="1"/>
</dbReference>
<dbReference type="InterPro" id="IPR003583">
    <property type="entry name" value="Hlx-hairpin-Hlx_DNA-bd_motif"/>
</dbReference>
<dbReference type="SMART" id="SM00292">
    <property type="entry name" value="BRCT"/>
    <property type="match status" value="1"/>
</dbReference>
<dbReference type="FunFam" id="1.10.287.610:FF:000002">
    <property type="entry name" value="DNA ligase"/>
    <property type="match status" value="1"/>
</dbReference>
<dbReference type="Gene3D" id="1.10.287.610">
    <property type="entry name" value="Helix hairpin bin"/>
    <property type="match status" value="1"/>
</dbReference>
<evidence type="ECO:0000256" key="5">
    <source>
        <dbReference type="ARBA" id="ARBA00022705"/>
    </source>
</evidence>
<dbReference type="KEGG" id="cem:LH23_22280"/>
<evidence type="ECO:0000259" key="16">
    <source>
        <dbReference type="PROSITE" id="PS50172"/>
    </source>
</evidence>
<comment type="caution">
    <text evidence="14">Lacks conserved residue(s) required for the propagation of feature annotation.</text>
</comment>
<proteinExistence type="inferred from homology"/>
<feature type="binding site" evidence="14">
    <location>
        <position position="314"/>
    </location>
    <ligand>
        <name>NAD(+)</name>
        <dbReference type="ChEBI" id="CHEBI:57540"/>
    </ligand>
</feature>
<feature type="binding site" evidence="14">
    <location>
        <position position="432"/>
    </location>
    <ligand>
        <name>Zn(2+)</name>
        <dbReference type="ChEBI" id="CHEBI:29105"/>
    </ligand>
</feature>
<dbReference type="Pfam" id="PF03120">
    <property type="entry name" value="OB_DNA_ligase"/>
    <property type="match status" value="1"/>
</dbReference>
<evidence type="ECO:0000256" key="15">
    <source>
        <dbReference type="RuleBase" id="RU000618"/>
    </source>
</evidence>
<dbReference type="InterPro" id="IPR012340">
    <property type="entry name" value="NA-bd_OB-fold"/>
</dbReference>
<evidence type="ECO:0000256" key="10">
    <source>
        <dbReference type="ARBA" id="ARBA00023027"/>
    </source>
</evidence>
<keyword evidence="5 14" id="KW-0235">DNA replication</keyword>
<evidence type="ECO:0000256" key="3">
    <source>
        <dbReference type="ARBA" id="ARBA00013308"/>
    </source>
</evidence>
<comment type="function">
    <text evidence="1 14">DNA ligase that catalyzes the formation of phosphodiester linkages between 5'-phosphoryl and 3'-hydroxyl groups in double-stranded DNA using NAD as a coenzyme and as the energy source for the reaction. It is essential for DNA replication and repair of damaged DNA.</text>
</comment>
<dbReference type="FunFam" id="3.40.50.10190:FF:000004">
    <property type="entry name" value="DNA ligase"/>
    <property type="match status" value="1"/>
</dbReference>
<dbReference type="FunFam" id="3.30.470.30:FF:000001">
    <property type="entry name" value="DNA ligase"/>
    <property type="match status" value="1"/>
</dbReference>
<dbReference type="CDD" id="cd00114">
    <property type="entry name" value="LIGANc"/>
    <property type="match status" value="1"/>
</dbReference>
<dbReference type="InterPro" id="IPR041663">
    <property type="entry name" value="DisA/LigA_HHH"/>
</dbReference>
<comment type="catalytic activity">
    <reaction evidence="12 14 15">
        <text>NAD(+) + (deoxyribonucleotide)n-3'-hydroxyl + 5'-phospho-(deoxyribonucleotide)m = (deoxyribonucleotide)n+m + AMP + beta-nicotinamide D-nucleotide.</text>
        <dbReference type="EC" id="6.5.1.2"/>
    </reaction>
</comment>
<evidence type="ECO:0000256" key="6">
    <source>
        <dbReference type="ARBA" id="ARBA00022723"/>
    </source>
</evidence>
<dbReference type="GO" id="GO:0006281">
    <property type="term" value="P:DNA repair"/>
    <property type="evidence" value="ECO:0007669"/>
    <property type="project" value="UniProtKB-KW"/>
</dbReference>
<dbReference type="SUPFAM" id="SSF47781">
    <property type="entry name" value="RuvA domain 2-like"/>
    <property type="match status" value="1"/>
</dbReference>
<evidence type="ECO:0000256" key="9">
    <source>
        <dbReference type="ARBA" id="ARBA00022842"/>
    </source>
</evidence>
<dbReference type="InterPro" id="IPR004149">
    <property type="entry name" value="Znf_DNAligase_C4"/>
</dbReference>
<comment type="cofactor">
    <cofactor evidence="14">
        <name>Mg(2+)</name>
        <dbReference type="ChEBI" id="CHEBI:18420"/>
    </cofactor>
    <cofactor evidence="14">
        <name>Mn(2+)</name>
        <dbReference type="ChEBI" id="CHEBI:29035"/>
    </cofactor>
</comment>
<reference evidence="17 18" key="1">
    <citation type="submission" date="2014-09" db="EMBL/GenBank/DDBJ databases">
        <authorList>
            <person name="Chan K.-G."/>
        </authorList>
    </citation>
    <scope>NUCLEOTIDE SEQUENCE [LARGE SCALE GENOMIC DNA]</scope>
    <source>
        <strain evidence="17 18">M006</strain>
    </source>
</reference>
<evidence type="ECO:0000256" key="13">
    <source>
        <dbReference type="ARBA" id="ARBA00060881"/>
    </source>
</evidence>
<keyword evidence="6 14" id="KW-0479">Metal-binding</keyword>
<dbReference type="EMBL" id="CP009458">
    <property type="protein sequence ID" value="AIR63286.1"/>
    <property type="molecule type" value="Genomic_DNA"/>
</dbReference>
<dbReference type="GO" id="GO:0003677">
    <property type="term" value="F:DNA binding"/>
    <property type="evidence" value="ECO:0007669"/>
    <property type="project" value="InterPro"/>
</dbReference>
<feature type="active site" description="N6-AMP-lysine intermediate" evidence="14">
    <location>
        <position position="115"/>
    </location>
</feature>
<feature type="binding site" evidence="14">
    <location>
        <position position="136"/>
    </location>
    <ligand>
        <name>NAD(+)</name>
        <dbReference type="ChEBI" id="CHEBI:57540"/>
    </ligand>
</feature>
<dbReference type="Proteomes" id="UP000029516">
    <property type="component" value="Chromosome"/>
</dbReference>
<dbReference type="Gene3D" id="6.20.10.30">
    <property type="match status" value="1"/>
</dbReference>
<dbReference type="PROSITE" id="PS50172">
    <property type="entry name" value="BRCT"/>
    <property type="match status" value="1"/>
</dbReference>
<dbReference type="FunFam" id="2.40.50.140:FF:000012">
    <property type="entry name" value="DNA ligase"/>
    <property type="match status" value="1"/>
</dbReference>
<dbReference type="SMART" id="SM00278">
    <property type="entry name" value="HhH1"/>
    <property type="match status" value="4"/>
</dbReference>
<sequence>MDSIEQQLNHLRTTLRHHEYLYHVQDNPEIPDAEYDRLMRELRALEEAHPELITQDSPTQRVGAAPLSEFTQVRHEVPMLSLDNVFDEASYLAFNKRVLDRLKSSDALTFCCELKLDGLAVSLLYEDGILVRAATRGDGTTGENITSNVRTIRAIPLKLHGDNIPRRLEVRGEVFLPQAGFEKINEEARRTGGKVFANPRNAAAGSLRQLDPRITAKRPLTFFCYGVGLLEGGELPASHMARLQQFKAWGLPVSDRIRLCNTPEEVLAFYHQVEADRPTLGFDIDGVVIKVDSLALQETLGFVARAPRWAVAFKFPAQEQMTTVRDVEFQVGRTGAITPVARLEPVQVAGVLVSNATLHNADEIERLGLRIGDRVVIRRAGDVIPQVVGVVESERPEDTQEIIFPTQCPVCGSDVERVEGEAVARCTGGLICGAQRKEALKHFVSRRALDVDGMGDKIIDQLVEKEYVHTPADLFKLTAGKLTGLDRMGPKSAQNVVDALEKAKETTFARFLYALGIREVGEATAAGLAAHFGTLDALISASIEELQKVPDVGIVVATHTFNFFAEESNRDVIRQLTEEAGVHWPAPVVVKAEEIDSPFAGKTVVLTGSLSILSRDEAKDRLTALGAKVAGSVSKKTDLVIAGEAAGSKLVKAQELGIQVIDEAEMIRLLGD</sequence>
<name>A0AAN0S8A5_9ENTR</name>
<feature type="binding site" evidence="14">
    <location>
        <begin position="81"/>
        <end position="82"/>
    </location>
    <ligand>
        <name>NAD(+)</name>
        <dbReference type="ChEBI" id="CHEBI:57540"/>
    </ligand>
</feature>
<dbReference type="InterPro" id="IPR010994">
    <property type="entry name" value="RuvA_2-like"/>
</dbReference>
<dbReference type="SUPFAM" id="SSF56091">
    <property type="entry name" value="DNA ligase/mRNA capping enzyme, catalytic domain"/>
    <property type="match status" value="1"/>
</dbReference>
<feature type="binding site" evidence="14">
    <location>
        <position position="408"/>
    </location>
    <ligand>
        <name>Zn(2+)</name>
        <dbReference type="ChEBI" id="CHEBI:29105"/>
    </ligand>
</feature>
<dbReference type="Pfam" id="PF00533">
    <property type="entry name" value="BRCT"/>
    <property type="match status" value="1"/>
</dbReference>
<dbReference type="Gene3D" id="3.40.50.10190">
    <property type="entry name" value="BRCT domain"/>
    <property type="match status" value="1"/>
</dbReference>
<feature type="binding site" evidence="14">
    <location>
        <position position="113"/>
    </location>
    <ligand>
        <name>NAD(+)</name>
        <dbReference type="ChEBI" id="CHEBI:57540"/>
    </ligand>
</feature>
<keyword evidence="7 14" id="KW-0227">DNA damage</keyword>
<evidence type="ECO:0000256" key="12">
    <source>
        <dbReference type="ARBA" id="ARBA00034005"/>
    </source>
</evidence>
<evidence type="ECO:0000256" key="4">
    <source>
        <dbReference type="ARBA" id="ARBA00022598"/>
    </source>
</evidence>
<dbReference type="FunFam" id="6.20.10.30:FF:000001">
    <property type="entry name" value="DNA ligase"/>
    <property type="match status" value="1"/>
</dbReference>
<dbReference type="GO" id="GO:0006260">
    <property type="term" value="P:DNA replication"/>
    <property type="evidence" value="ECO:0007669"/>
    <property type="project" value="UniProtKB-KW"/>
</dbReference>
<dbReference type="PROSITE" id="PS01056">
    <property type="entry name" value="DNA_LIGASE_N2"/>
    <property type="match status" value="1"/>
</dbReference>
<keyword evidence="4 14" id="KW-0436">Ligase</keyword>
<dbReference type="Gene3D" id="2.40.50.140">
    <property type="entry name" value="Nucleic acid-binding proteins"/>
    <property type="match status" value="1"/>
</dbReference>
<dbReference type="SUPFAM" id="SSF52113">
    <property type="entry name" value="BRCT domain"/>
    <property type="match status" value="1"/>
</dbReference>
<dbReference type="InterPro" id="IPR033136">
    <property type="entry name" value="DNA_ligase_CS"/>
</dbReference>
<dbReference type="AlphaFoldDB" id="A0AAN0S8A5"/>
<dbReference type="Pfam" id="PF03119">
    <property type="entry name" value="DNA_ligase_ZBD"/>
    <property type="match status" value="1"/>
</dbReference>
<dbReference type="Pfam" id="PF12826">
    <property type="entry name" value="HHH_2"/>
    <property type="match status" value="1"/>
</dbReference>
<dbReference type="Gene3D" id="3.30.470.30">
    <property type="entry name" value="DNA ligase/mRNA capping enzyme"/>
    <property type="match status" value="1"/>
</dbReference>
<dbReference type="NCBIfam" id="TIGR00575">
    <property type="entry name" value="dnlj"/>
    <property type="match status" value="1"/>
</dbReference>
<dbReference type="InterPro" id="IPR004150">
    <property type="entry name" value="NAD_DNA_ligase_OB"/>
</dbReference>
<dbReference type="Pfam" id="PF01653">
    <property type="entry name" value="DNA_ligase_aden"/>
    <property type="match status" value="1"/>
</dbReference>
<feature type="binding site" evidence="14">
    <location>
        <position position="173"/>
    </location>
    <ligand>
        <name>NAD(+)</name>
        <dbReference type="ChEBI" id="CHEBI:57540"/>
    </ligand>
</feature>
<keyword evidence="14" id="KW-0464">Manganese</keyword>
<evidence type="ECO:0000256" key="8">
    <source>
        <dbReference type="ARBA" id="ARBA00022833"/>
    </source>
</evidence>
<dbReference type="InterPro" id="IPR036420">
    <property type="entry name" value="BRCT_dom_sf"/>
</dbReference>
<feature type="binding site" evidence="14">
    <location>
        <begin position="32"/>
        <end position="36"/>
    </location>
    <ligand>
        <name>NAD(+)</name>
        <dbReference type="ChEBI" id="CHEBI:57540"/>
    </ligand>
</feature>
<evidence type="ECO:0000256" key="14">
    <source>
        <dbReference type="HAMAP-Rule" id="MF_01588"/>
    </source>
</evidence>
<dbReference type="GO" id="GO:0046872">
    <property type="term" value="F:metal ion binding"/>
    <property type="evidence" value="ECO:0007669"/>
    <property type="project" value="UniProtKB-KW"/>
</dbReference>
<evidence type="ECO:0000256" key="1">
    <source>
        <dbReference type="ARBA" id="ARBA00004067"/>
    </source>
</evidence>
<dbReference type="PANTHER" id="PTHR23389:SF9">
    <property type="entry name" value="DNA LIGASE"/>
    <property type="match status" value="1"/>
</dbReference>
<feature type="binding site" evidence="14">
    <location>
        <position position="411"/>
    </location>
    <ligand>
        <name>Zn(2+)</name>
        <dbReference type="ChEBI" id="CHEBI:29105"/>
    </ligand>
</feature>
<dbReference type="InterPro" id="IPR001679">
    <property type="entry name" value="DNA_ligase"/>
</dbReference>
<feature type="binding site" evidence="14">
    <location>
        <position position="290"/>
    </location>
    <ligand>
        <name>NAD(+)</name>
        <dbReference type="ChEBI" id="CHEBI:57540"/>
    </ligand>
</feature>
<feature type="domain" description="BRCT" evidence="16">
    <location>
        <begin position="594"/>
        <end position="672"/>
    </location>
</feature>
<dbReference type="InterPro" id="IPR013840">
    <property type="entry name" value="DNAligase_N"/>
</dbReference>
<dbReference type="RefSeq" id="WP_039295782.1">
    <property type="nucleotide sequence ID" value="NZ_CP009458.1"/>
</dbReference>
<evidence type="ECO:0000256" key="11">
    <source>
        <dbReference type="ARBA" id="ARBA00023204"/>
    </source>
</evidence>
<keyword evidence="11 14" id="KW-0234">DNA repair</keyword>
<organism evidence="17 18">
    <name type="scientific">Cedecea neteri</name>
    <dbReference type="NCBI Taxonomy" id="158822"/>
    <lineage>
        <taxon>Bacteria</taxon>
        <taxon>Pseudomonadati</taxon>
        <taxon>Pseudomonadota</taxon>
        <taxon>Gammaproteobacteria</taxon>
        <taxon>Enterobacterales</taxon>
        <taxon>Enterobacteriaceae</taxon>
        <taxon>Cedecea</taxon>
    </lineage>
</organism>
<dbReference type="CDD" id="cd17748">
    <property type="entry name" value="BRCT_DNA_ligase_like"/>
    <property type="match status" value="1"/>
</dbReference>
<keyword evidence="9 14" id="KW-0460">Magnesium</keyword>
<evidence type="ECO:0000256" key="2">
    <source>
        <dbReference type="ARBA" id="ARBA00012722"/>
    </source>
</evidence>
<dbReference type="NCBIfam" id="NF005932">
    <property type="entry name" value="PRK07956.1"/>
    <property type="match status" value="1"/>
</dbReference>
<dbReference type="HAMAP" id="MF_01588">
    <property type="entry name" value="DNA_ligase_A"/>
    <property type="match status" value="1"/>
</dbReference>
<dbReference type="InterPro" id="IPR018239">
    <property type="entry name" value="DNA_ligase_AS"/>
</dbReference>
<dbReference type="EC" id="6.5.1.2" evidence="2 14"/>